<keyword evidence="1" id="KW-1133">Transmembrane helix</keyword>
<name>A0A0M2V6Y7_9GAMM</name>
<accession>A0A0M2V6Y7</accession>
<gene>
    <name evidence="2" type="ORF">WG68_10335</name>
</gene>
<reference evidence="2 3" key="1">
    <citation type="submission" date="2015-03" db="EMBL/GenBank/DDBJ databases">
        <title>Draft genome sequences of two protease-producing strains of Arsukibacterium isolated from two cold and alkaline environments.</title>
        <authorList>
            <person name="Lylloff J.E."/>
            <person name="Skov L.B."/>
            <person name="Jepsen M."/>
            <person name="Hallin P.F."/>
            <person name="Sorensen S.J."/>
            <person name="Stougaard P."/>
            <person name="Glaring M.A."/>
        </authorList>
    </citation>
    <scope>NUCLEOTIDE SEQUENCE [LARGE SCALE GENOMIC DNA]</scope>
    <source>
        <strain evidence="2 3">GCM72</strain>
    </source>
</reference>
<sequence length="218" mass="24848">MEQDVNWIFSKLHEVAITLFGIIVGIAIWGGALFILFKGYGLLFGPSQEELAKKNFLSEFLKVNESTWNVVRDCQPSNFSKEYFFNDEYSINCEHLYKKLLSKLEDRFLLNREFQALIDKQRPSWLMSMSNLNLSLKPGNIEKLYNFLEKSAYYCSASSLILVNGNNEDKITSLCVQLVEACPNQLFEKNASADNITYPCDPLSGLILLAQIKSGMLN</sequence>
<feature type="transmembrane region" description="Helical" evidence="1">
    <location>
        <begin position="15"/>
        <end position="37"/>
    </location>
</feature>
<keyword evidence="3" id="KW-1185">Reference proteome</keyword>
<proteinExistence type="predicted"/>
<dbReference type="Proteomes" id="UP000034228">
    <property type="component" value="Unassembled WGS sequence"/>
</dbReference>
<keyword evidence="1" id="KW-0472">Membrane</keyword>
<organism evidence="2 3">
    <name type="scientific">Arsukibacterium ikkense</name>
    <dbReference type="NCBI Taxonomy" id="336831"/>
    <lineage>
        <taxon>Bacteria</taxon>
        <taxon>Pseudomonadati</taxon>
        <taxon>Pseudomonadota</taxon>
        <taxon>Gammaproteobacteria</taxon>
        <taxon>Chromatiales</taxon>
        <taxon>Chromatiaceae</taxon>
        <taxon>Arsukibacterium</taxon>
    </lineage>
</organism>
<keyword evidence="1" id="KW-0812">Transmembrane</keyword>
<evidence type="ECO:0000256" key="1">
    <source>
        <dbReference type="SAM" id="Phobius"/>
    </source>
</evidence>
<dbReference type="AlphaFoldDB" id="A0A0M2V6Y7"/>
<dbReference type="EMBL" id="LAHO01000009">
    <property type="protein sequence ID" value="KKO45440.1"/>
    <property type="molecule type" value="Genomic_DNA"/>
</dbReference>
<evidence type="ECO:0000313" key="2">
    <source>
        <dbReference type="EMBL" id="KKO45440.1"/>
    </source>
</evidence>
<protein>
    <submittedName>
        <fullName evidence="2">Uncharacterized protein</fullName>
    </submittedName>
</protein>
<comment type="caution">
    <text evidence="2">The sequence shown here is derived from an EMBL/GenBank/DDBJ whole genome shotgun (WGS) entry which is preliminary data.</text>
</comment>
<evidence type="ECO:0000313" key="3">
    <source>
        <dbReference type="Proteomes" id="UP000034228"/>
    </source>
</evidence>